<dbReference type="OrthoDB" id="2430203at2759"/>
<dbReference type="PROSITE" id="PS50966">
    <property type="entry name" value="ZF_SWIM"/>
    <property type="match status" value="1"/>
</dbReference>
<dbReference type="InterPro" id="IPR007527">
    <property type="entry name" value="Znf_SWIM"/>
</dbReference>
<feature type="compositionally biased region" description="Low complexity" evidence="2">
    <location>
        <begin position="123"/>
        <end position="136"/>
    </location>
</feature>
<accession>A0A9P5V974</accession>
<keyword evidence="1" id="KW-0863">Zinc-finger</keyword>
<dbReference type="AlphaFoldDB" id="A0A9P5V974"/>
<dbReference type="Proteomes" id="UP000748756">
    <property type="component" value="Unassembled WGS sequence"/>
</dbReference>
<evidence type="ECO:0000256" key="2">
    <source>
        <dbReference type="SAM" id="MobiDB-lite"/>
    </source>
</evidence>
<feature type="region of interest" description="Disordered" evidence="2">
    <location>
        <begin position="108"/>
        <end position="136"/>
    </location>
</feature>
<organism evidence="4 5">
    <name type="scientific">Linnemannia schmuckeri</name>
    <dbReference type="NCBI Taxonomy" id="64567"/>
    <lineage>
        <taxon>Eukaryota</taxon>
        <taxon>Fungi</taxon>
        <taxon>Fungi incertae sedis</taxon>
        <taxon>Mucoromycota</taxon>
        <taxon>Mortierellomycotina</taxon>
        <taxon>Mortierellomycetes</taxon>
        <taxon>Mortierellales</taxon>
        <taxon>Mortierellaceae</taxon>
        <taxon>Linnemannia</taxon>
    </lineage>
</organism>
<proteinExistence type="predicted"/>
<reference evidence="4" key="1">
    <citation type="journal article" date="2020" name="Fungal Divers.">
        <title>Resolving the Mortierellaceae phylogeny through synthesis of multi-gene phylogenetics and phylogenomics.</title>
        <authorList>
            <person name="Vandepol N."/>
            <person name="Liber J."/>
            <person name="Desiro A."/>
            <person name="Na H."/>
            <person name="Kennedy M."/>
            <person name="Barry K."/>
            <person name="Grigoriev I.V."/>
            <person name="Miller A.N."/>
            <person name="O'Donnell K."/>
            <person name="Stajich J.E."/>
            <person name="Bonito G."/>
        </authorList>
    </citation>
    <scope>NUCLEOTIDE SEQUENCE</scope>
    <source>
        <strain evidence="4">NRRL 6426</strain>
    </source>
</reference>
<feature type="domain" description="SWIM-type" evidence="3">
    <location>
        <begin position="58"/>
        <end position="104"/>
    </location>
</feature>
<sequence length="232" mass="25982">MTAAENGKEKKGGETWLDKCAKFHLDTRESRGYSGRTISLASEMSLEIESFTQPGVSYEVKIEAIKNPSARGGHYVFCRCSCPVATRDGIVDCHHIALVRIRIPQRTFRGGPPPPLPVPESAPEPALKPALEPTPETTEPAVIVVVDSPPTQDQAQDHDREHWNQEDDFEEVVEKVSEVAVHEGEAVEAVVEEATDMFDKIKKKNEKDEKEERIMTRWVKATSAHVWNEDLK</sequence>
<dbReference type="GO" id="GO:0008270">
    <property type="term" value="F:zinc ion binding"/>
    <property type="evidence" value="ECO:0007669"/>
    <property type="project" value="UniProtKB-KW"/>
</dbReference>
<evidence type="ECO:0000256" key="1">
    <source>
        <dbReference type="PROSITE-ProRule" id="PRU00325"/>
    </source>
</evidence>
<evidence type="ECO:0000313" key="5">
    <source>
        <dbReference type="Proteomes" id="UP000748756"/>
    </source>
</evidence>
<protein>
    <recommendedName>
        <fullName evidence="3">SWIM-type domain-containing protein</fullName>
    </recommendedName>
</protein>
<keyword evidence="5" id="KW-1185">Reference proteome</keyword>
<keyword evidence="1" id="KW-0479">Metal-binding</keyword>
<gene>
    <name evidence="4" type="ORF">BG015_010458</name>
</gene>
<evidence type="ECO:0000313" key="4">
    <source>
        <dbReference type="EMBL" id="KAF9147827.1"/>
    </source>
</evidence>
<comment type="caution">
    <text evidence="4">The sequence shown here is derived from an EMBL/GenBank/DDBJ whole genome shotgun (WGS) entry which is preliminary data.</text>
</comment>
<dbReference type="EMBL" id="JAAAUQ010000749">
    <property type="protein sequence ID" value="KAF9147827.1"/>
    <property type="molecule type" value="Genomic_DNA"/>
</dbReference>
<evidence type="ECO:0000259" key="3">
    <source>
        <dbReference type="PROSITE" id="PS50966"/>
    </source>
</evidence>
<keyword evidence="1" id="KW-0862">Zinc</keyword>
<name>A0A9P5V974_9FUNG</name>
<feature type="compositionally biased region" description="Pro residues" evidence="2">
    <location>
        <begin position="111"/>
        <end position="122"/>
    </location>
</feature>